<keyword evidence="2" id="KW-0722">Serine protease inhibitor</keyword>
<reference evidence="2 3" key="1">
    <citation type="submission" date="2014-09" db="EMBL/GenBank/DDBJ databases">
        <title>Complete Genome Sequence of the Embu Virus Strain SPAn 880.</title>
        <authorList>
            <person name="Ibrahim M.S."/>
            <person name="Antwerpen M.H."/>
            <person name="Georgi E."/>
            <person name="Vette P."/>
            <person name="Zoeller G."/>
            <person name="Meyer H."/>
        </authorList>
    </citation>
    <scope>NUCLEOTIDE SEQUENCE [LARGE SCALE GENOMIC DNA]</scope>
    <source>
        <strain evidence="2">SPAn880</strain>
    </source>
</reference>
<name>A0A097IW47_9POXV</name>
<evidence type="ECO:0000313" key="1">
    <source>
        <dbReference type="EMBL" id="AIT70616.1"/>
    </source>
</evidence>
<dbReference type="Proteomes" id="UP000121784">
    <property type="component" value="Segment"/>
</dbReference>
<evidence type="ECO:0000313" key="3">
    <source>
        <dbReference type="Proteomes" id="UP000121784"/>
    </source>
</evidence>
<dbReference type="Gene3D" id="2.60.240.20">
    <property type="match status" value="1"/>
</dbReference>
<proteinExistence type="predicted"/>
<accession>A0A097IW47</accession>
<gene>
    <name evidence="2" type="primary">185</name>
    <name evidence="1" type="synonym">1</name>
</gene>
<protein>
    <submittedName>
        <fullName evidence="2">Serine protease inhibitor-like protein</fullName>
    </submittedName>
</protein>
<dbReference type="GO" id="GO:0004867">
    <property type="term" value="F:serine-type endopeptidase inhibitor activity"/>
    <property type="evidence" value="ECO:0007669"/>
    <property type="project" value="UniProtKB-KW"/>
</dbReference>
<dbReference type="EMBL" id="KM595078">
    <property type="protein sequence ID" value="AIT70616.1"/>
    <property type="molecule type" value="Genomic_DNA"/>
</dbReference>
<organism evidence="2 3">
    <name type="scientific">Cotia virus</name>
    <dbReference type="NCBI Taxonomy" id="39444"/>
    <lineage>
        <taxon>Viruses</taxon>
        <taxon>Varidnaviria</taxon>
        <taxon>Bamfordvirae</taxon>
        <taxon>Nucleocytoviricota</taxon>
        <taxon>Pokkesviricetes</taxon>
        <taxon>Chitovirales</taxon>
        <taxon>Poxviridae</taxon>
        <taxon>Chordopoxvirinae</taxon>
        <taxon>Oryzopoxvirus</taxon>
        <taxon>Oryzopoxvirus cotia</taxon>
    </lineage>
</organism>
<dbReference type="EMBL" id="KM595078">
    <property type="protein sequence ID" value="AIT70800.1"/>
    <property type="molecule type" value="Genomic_DNA"/>
</dbReference>
<keyword evidence="2" id="KW-0646">Protease inhibitor</keyword>
<sequence length="183" mass="21576">MFAKAIIIYFIVQNVYGNKNNYYPSVPLVTNDPSMFNYLGLEIILKNINDTSYHRIYQPNQKLLNYVVETNELKVNTKLNNFDIRFVSGNVTFNEGEVKILMSTSNTLFQRRNDSYLIIDIICKKNRLEKDLAFETVIFRNLFASNIDHIYAYGYCLNSIEVYIKYKNTKTKVDFTKHVMSKW</sequence>
<evidence type="ECO:0000313" key="2">
    <source>
        <dbReference type="EMBL" id="AIT70800.1"/>
    </source>
</evidence>